<feature type="region of interest" description="Disordered" evidence="1">
    <location>
        <begin position="363"/>
        <end position="386"/>
    </location>
</feature>
<proteinExistence type="predicted"/>
<comment type="caution">
    <text evidence="2">The sequence shown here is derived from an EMBL/GenBank/DDBJ whole genome shotgun (WGS) entry which is preliminary data.</text>
</comment>
<accession>A0AAW1R908</accession>
<dbReference type="AlphaFoldDB" id="A0AAW1R908"/>
<reference evidence="2 3" key="1">
    <citation type="journal article" date="2024" name="Nat. Commun.">
        <title>Phylogenomics reveals the evolutionary origins of lichenization in chlorophyte algae.</title>
        <authorList>
            <person name="Puginier C."/>
            <person name="Libourel C."/>
            <person name="Otte J."/>
            <person name="Skaloud P."/>
            <person name="Haon M."/>
            <person name="Grisel S."/>
            <person name="Petersen M."/>
            <person name="Berrin J.G."/>
            <person name="Delaux P.M."/>
            <person name="Dal Grande F."/>
            <person name="Keller J."/>
        </authorList>
    </citation>
    <scope>NUCLEOTIDE SEQUENCE [LARGE SCALE GENOMIC DNA]</scope>
    <source>
        <strain evidence="2 3">SAG 2043</strain>
    </source>
</reference>
<organism evidence="2 3">
    <name type="scientific">[Myrmecia] bisecta</name>
    <dbReference type="NCBI Taxonomy" id="41462"/>
    <lineage>
        <taxon>Eukaryota</taxon>
        <taxon>Viridiplantae</taxon>
        <taxon>Chlorophyta</taxon>
        <taxon>core chlorophytes</taxon>
        <taxon>Trebouxiophyceae</taxon>
        <taxon>Trebouxiales</taxon>
        <taxon>Trebouxiaceae</taxon>
        <taxon>Myrmecia</taxon>
    </lineage>
</organism>
<evidence type="ECO:0008006" key="4">
    <source>
        <dbReference type="Google" id="ProtNLM"/>
    </source>
</evidence>
<name>A0AAW1R908_9CHLO</name>
<keyword evidence="3" id="KW-1185">Reference proteome</keyword>
<evidence type="ECO:0000313" key="3">
    <source>
        <dbReference type="Proteomes" id="UP001489004"/>
    </source>
</evidence>
<gene>
    <name evidence="2" type="ORF">WJX72_008523</name>
</gene>
<evidence type="ECO:0000313" key="2">
    <source>
        <dbReference type="EMBL" id="KAK9829896.1"/>
    </source>
</evidence>
<sequence>MSPRTIKPNFSRLRGVFRKLGRGKKDATNTHPLNNPVVKDFGNNLTKKFQKGHAKWHARQQAGPSVPGAVPLIRKRAKSAARVRPAASPEAFYAFINRLRLLLWLFDDVRYLAHTDLVPAGYDGKFFRSSSARRELHVLLTLATLIWASGRRLTELGSLRFENLVPPEQRGALPDHPGGVNQAFLAWFVTAVQAGGRVCLYPDYDKVTARDGGIPSQPIKPQEYETGAQGHCMGLLGETDPFLPGGDTCAPDHCMALVVGLLTAYPHASSSFLFRPDCPPGDQVGAWMSPHSDATWTAEWTKAFSARLKFHWGRLYPDGPALKGYYDFKRGTIQEELARTGDWAAVSARTNVSQLIIRAHYARQDTQPDSSATPAPGTTNSQLQAA</sequence>
<dbReference type="Proteomes" id="UP001489004">
    <property type="component" value="Unassembled WGS sequence"/>
</dbReference>
<evidence type="ECO:0000256" key="1">
    <source>
        <dbReference type="SAM" id="MobiDB-lite"/>
    </source>
</evidence>
<protein>
    <recommendedName>
        <fullName evidence="4">Tyr recombinase domain-containing protein</fullName>
    </recommendedName>
</protein>
<feature type="compositionally biased region" description="Polar residues" evidence="1">
    <location>
        <begin position="364"/>
        <end position="386"/>
    </location>
</feature>
<dbReference type="EMBL" id="JALJOR010000001">
    <property type="protein sequence ID" value="KAK9829896.1"/>
    <property type="molecule type" value="Genomic_DNA"/>
</dbReference>